<evidence type="ECO:0000313" key="1">
    <source>
        <dbReference type="WBParaSite" id="maker-PairedContig_1014-snap-gene-1.21-mRNA-1"/>
    </source>
</evidence>
<protein>
    <submittedName>
        <fullName evidence="1">Uncharacterized protein</fullName>
    </submittedName>
</protein>
<dbReference type="WBParaSite" id="maker-PairedContig_1014-snap-gene-1.21-mRNA-1">
    <property type="protein sequence ID" value="maker-PairedContig_1014-snap-gene-1.21-mRNA-1"/>
    <property type="gene ID" value="maker-PairedContig_1014-snap-gene-1.21"/>
</dbReference>
<proteinExistence type="predicted"/>
<organism evidence="1">
    <name type="scientific">Wuchereria bancrofti</name>
    <dbReference type="NCBI Taxonomy" id="6293"/>
    <lineage>
        <taxon>Eukaryota</taxon>
        <taxon>Metazoa</taxon>
        <taxon>Ecdysozoa</taxon>
        <taxon>Nematoda</taxon>
        <taxon>Chromadorea</taxon>
        <taxon>Rhabditida</taxon>
        <taxon>Spirurina</taxon>
        <taxon>Spiruromorpha</taxon>
        <taxon>Filarioidea</taxon>
        <taxon>Onchocercidae</taxon>
        <taxon>Wuchereria</taxon>
    </lineage>
</organism>
<name>A0A1I8E8I6_WUCBA</name>
<sequence length="105" mass="11970">MNTGNIAGSVHIISRLKDHYPLKTQRVLSDSRTHLRNTRILNLVVFVDSWSSCAQSTAARCKLTASYDNRRRFISKTILMCGHFSSNIFDEIFGLNVGAVRHLRY</sequence>
<dbReference type="AlphaFoldDB" id="A0A1I8E8I6"/>
<reference evidence="1" key="1">
    <citation type="submission" date="2016-11" db="UniProtKB">
        <authorList>
            <consortium name="WormBaseParasite"/>
        </authorList>
    </citation>
    <scope>IDENTIFICATION</scope>
    <source>
        <strain evidence="1">pt0022</strain>
    </source>
</reference>
<accession>A0A1I8E8I6</accession>